<evidence type="ECO:0000256" key="3">
    <source>
        <dbReference type="ARBA" id="ARBA00022525"/>
    </source>
</evidence>
<dbReference type="PANTHER" id="PTHR21495">
    <property type="entry name" value="NUCLEOPORIN-RELATED"/>
    <property type="match status" value="1"/>
</dbReference>
<dbReference type="Proteomes" id="UP001497457">
    <property type="component" value="Chromosome 17b"/>
</dbReference>
<evidence type="ECO:0000256" key="1">
    <source>
        <dbReference type="ARBA" id="ARBA00010746"/>
    </source>
</evidence>
<comment type="similarity">
    <text evidence="1 4">Belongs to the plant dirigent protein family.</text>
</comment>
<gene>
    <name evidence="5" type="ORF">URODEC1_LOCUS38558</name>
</gene>
<dbReference type="InterPro" id="IPR044859">
    <property type="entry name" value="Allene_oxi_cyc_Dirigent"/>
</dbReference>
<dbReference type="InterPro" id="IPR004265">
    <property type="entry name" value="Dirigent"/>
</dbReference>
<evidence type="ECO:0000313" key="5">
    <source>
        <dbReference type="EMBL" id="CAL4950742.1"/>
    </source>
</evidence>
<dbReference type="AlphaFoldDB" id="A0ABC8YYB6"/>
<keyword evidence="3 4" id="KW-0964">Secreted</keyword>
<dbReference type="EMBL" id="OZ075127">
    <property type="protein sequence ID" value="CAL4950742.1"/>
    <property type="molecule type" value="Genomic_DNA"/>
</dbReference>
<keyword evidence="4" id="KW-0732">Signal</keyword>
<dbReference type="Pfam" id="PF03018">
    <property type="entry name" value="Dirigent"/>
    <property type="match status" value="1"/>
</dbReference>
<proteinExistence type="inferred from homology"/>
<comment type="subcellular location">
    <subcellularLocation>
        <location evidence="4">Secreted</location>
        <location evidence="4">Extracellular space</location>
        <location evidence="4">Apoplast</location>
    </subcellularLocation>
</comment>
<evidence type="ECO:0000256" key="2">
    <source>
        <dbReference type="ARBA" id="ARBA00011738"/>
    </source>
</evidence>
<dbReference type="GO" id="GO:0048046">
    <property type="term" value="C:apoplast"/>
    <property type="evidence" value="ECO:0007669"/>
    <property type="project" value="UniProtKB-SubCell"/>
</dbReference>
<feature type="chain" id="PRO_5044532215" description="Dirigent protein" evidence="4">
    <location>
        <begin position="26"/>
        <end position="198"/>
    </location>
</feature>
<evidence type="ECO:0000313" key="6">
    <source>
        <dbReference type="Proteomes" id="UP001497457"/>
    </source>
</evidence>
<comment type="subunit">
    <text evidence="2 4">Homodimer.</text>
</comment>
<feature type="signal peptide" evidence="4">
    <location>
        <begin position="1"/>
        <end position="25"/>
    </location>
</feature>
<protein>
    <recommendedName>
        <fullName evidence="4">Dirigent protein</fullName>
    </recommendedName>
</protein>
<keyword evidence="6" id="KW-1185">Reference proteome</keyword>
<keyword evidence="4" id="KW-0052">Apoplast</keyword>
<evidence type="ECO:0000256" key="4">
    <source>
        <dbReference type="RuleBase" id="RU363099"/>
    </source>
</evidence>
<reference evidence="6" key="1">
    <citation type="submission" date="2024-06" db="EMBL/GenBank/DDBJ databases">
        <authorList>
            <person name="Ryan C."/>
        </authorList>
    </citation>
    <scope>NUCLEOTIDE SEQUENCE [LARGE SCALE GENOMIC DNA]</scope>
</reference>
<name>A0ABC8YYB6_9POAL</name>
<dbReference type="GO" id="GO:0009699">
    <property type="term" value="P:phenylpropanoid biosynthetic process"/>
    <property type="evidence" value="ECO:0007669"/>
    <property type="project" value="UniProtKB-ARBA"/>
</dbReference>
<reference evidence="5 6" key="2">
    <citation type="submission" date="2024-10" db="EMBL/GenBank/DDBJ databases">
        <authorList>
            <person name="Ryan C."/>
        </authorList>
    </citation>
    <scope>NUCLEOTIDE SEQUENCE [LARGE SCALE GENOMIC DNA]</scope>
</reference>
<comment type="function">
    <text evidence="4">Dirigent proteins impart stereoselectivity on the phenoxy radical-coupling reaction, yielding optically active lignans from two molecules of coniferyl alcohol in the biosynthesis of lignans, flavonolignans, and alkaloids and thus plays a central role in plant secondary metabolism.</text>
</comment>
<sequence>MASSVATRLLLLLAAAVALTMPVSAWRRPMRVKVYVQEYLGNGSETTEKVLVRGPGPANPSLYRPNNLFGDTLVMDDLVTESPDNTSAPVGRVYGTYMVSSMSRPVHVVSFTLLLTTGRYNGSTIVMGGIDDSSAVLEHAVIGGTAAFRGAQGHVVGKVVKAYSPTHVVMELDVYASVPVPWTQAEEEAPASPLIIDH</sequence>
<accession>A0ABC8YYB6</accession>
<dbReference type="Gene3D" id="2.40.480.10">
    <property type="entry name" value="Allene oxide cyclase-like"/>
    <property type="match status" value="1"/>
</dbReference>
<organism evidence="5 6">
    <name type="scientific">Urochloa decumbens</name>
    <dbReference type="NCBI Taxonomy" id="240449"/>
    <lineage>
        <taxon>Eukaryota</taxon>
        <taxon>Viridiplantae</taxon>
        <taxon>Streptophyta</taxon>
        <taxon>Embryophyta</taxon>
        <taxon>Tracheophyta</taxon>
        <taxon>Spermatophyta</taxon>
        <taxon>Magnoliopsida</taxon>
        <taxon>Liliopsida</taxon>
        <taxon>Poales</taxon>
        <taxon>Poaceae</taxon>
        <taxon>PACMAD clade</taxon>
        <taxon>Panicoideae</taxon>
        <taxon>Panicodae</taxon>
        <taxon>Paniceae</taxon>
        <taxon>Melinidinae</taxon>
        <taxon>Urochloa</taxon>
    </lineage>
</organism>